<evidence type="ECO:0000313" key="2">
    <source>
        <dbReference type="EMBL" id="KDM90221.1"/>
    </source>
</evidence>
<reference evidence="2 3" key="1">
    <citation type="submission" date="2014-04" db="EMBL/GenBank/DDBJ databases">
        <title>Draft genome sequence of Photobacterium halotolerans S2753: a solonamide, ngercheumicin and holomycin producer.</title>
        <authorList>
            <person name="Machado H.R."/>
            <person name="Gram L."/>
        </authorList>
    </citation>
    <scope>NUCLEOTIDE SEQUENCE [LARGE SCALE GENOMIC DNA]</scope>
    <source>
        <strain evidence="2 3">S2753</strain>
    </source>
</reference>
<protein>
    <submittedName>
        <fullName evidence="2">Uncharacterized protein</fullName>
    </submittedName>
</protein>
<comment type="caution">
    <text evidence="2">The sequence shown here is derived from an EMBL/GenBank/DDBJ whole genome shotgun (WGS) entry which is preliminary data.</text>
</comment>
<dbReference type="Proteomes" id="UP000027192">
    <property type="component" value="Unassembled WGS sequence"/>
</dbReference>
<feature type="coiled-coil region" evidence="1">
    <location>
        <begin position="1"/>
        <end position="31"/>
    </location>
</feature>
<dbReference type="RefSeq" id="WP_036755709.1">
    <property type="nucleotide sequence ID" value="NZ_JAGSGC010000023.1"/>
</dbReference>
<evidence type="ECO:0000313" key="3">
    <source>
        <dbReference type="Proteomes" id="UP000027192"/>
    </source>
</evidence>
<dbReference type="EMBL" id="JMIB01000036">
    <property type="protein sequence ID" value="KDM90221.1"/>
    <property type="molecule type" value="Genomic_DNA"/>
</dbReference>
<accession>A0A066RMA3</accession>
<keyword evidence="3" id="KW-1185">Reference proteome</keyword>
<sequence length="168" mass="19037">MSHAQAILEQAQQAKKEAVELLKEVNRHSKENLMLLNRCETIVRHALLPGTTSLGSQEVPVEAWVMNTEMVAEAIRNRSAHDVALGILQMAAECKHLLHVHVNYSPHTDCLYVHVCPKNTPYGNWQNEVRLFDDSFHFEHSDIQDLLVIEDKLIELIAEANLTARVQA</sequence>
<organism evidence="2 3">
    <name type="scientific">Photobacterium galatheae</name>
    <dbReference type="NCBI Taxonomy" id="1654360"/>
    <lineage>
        <taxon>Bacteria</taxon>
        <taxon>Pseudomonadati</taxon>
        <taxon>Pseudomonadota</taxon>
        <taxon>Gammaproteobacteria</taxon>
        <taxon>Vibrionales</taxon>
        <taxon>Vibrionaceae</taxon>
        <taxon>Photobacterium</taxon>
    </lineage>
</organism>
<keyword evidence="1" id="KW-0175">Coiled coil</keyword>
<proteinExistence type="predicted"/>
<evidence type="ECO:0000256" key="1">
    <source>
        <dbReference type="SAM" id="Coils"/>
    </source>
</evidence>
<name>A0A066RMA3_9GAMM</name>
<dbReference type="AlphaFoldDB" id="A0A066RMA3"/>
<gene>
    <name evidence="2" type="ORF">EA58_18075</name>
</gene>